<dbReference type="InterPro" id="IPR025049">
    <property type="entry name" value="Mfa-like_1"/>
</dbReference>
<reference evidence="2" key="2">
    <citation type="submission" date="2021-04" db="EMBL/GenBank/DDBJ databases">
        <authorList>
            <person name="Gilroy R."/>
        </authorList>
    </citation>
    <scope>NUCLEOTIDE SEQUENCE</scope>
    <source>
        <strain evidence="2">ChiHjej9B8-1298</strain>
    </source>
</reference>
<dbReference type="Proteomes" id="UP000824028">
    <property type="component" value="Unassembled WGS sequence"/>
</dbReference>
<dbReference type="CDD" id="cd13120">
    <property type="entry name" value="BF2867_like_N"/>
    <property type="match status" value="1"/>
</dbReference>
<name>A0A9D2E829_9BACE</name>
<dbReference type="InterPro" id="IPR042278">
    <property type="entry name" value="Mfa-like_1_N"/>
</dbReference>
<evidence type="ECO:0000256" key="1">
    <source>
        <dbReference type="SAM" id="SignalP"/>
    </source>
</evidence>
<evidence type="ECO:0000313" key="2">
    <source>
        <dbReference type="EMBL" id="HIZ32552.1"/>
    </source>
</evidence>
<keyword evidence="1" id="KW-0732">Signal</keyword>
<sequence length="337" mass="36913">MMNKIQHFPSRLWRLLALALPLAACTSEVTDEALPGSASPITFRTAEVTKAVVTGFNDGDAFSVWGWYDNGATNVFDDVTVTNSNGSWTYSPYQYWIAGKSYRFYAVYPTAVKTEVAEDGTITVTDFDASKTGKDAVDLMTAQSGEMSGSSPELVAFTFNHALTRLSFAIKLADDMPAGYKVSVNNLSFRAYSQGNMTQSINSDASWSVVDKSLKNYEIGSETLQNHPDIIATGATNEAVNITENHDLLMIPQDMVDQVHYVHISYKLENNKPATDPAYQFLENEVDIPLTNASVTSWGAGEALAYTIIISPQHIALVLTVGDWMDGNSGYEDIDME</sequence>
<feature type="chain" id="PRO_5038715001" evidence="1">
    <location>
        <begin position="20"/>
        <end position="337"/>
    </location>
</feature>
<dbReference type="AlphaFoldDB" id="A0A9D2E829"/>
<protein>
    <submittedName>
        <fullName evidence="2">Fimbrillin family protein</fullName>
    </submittedName>
</protein>
<feature type="signal peptide" evidence="1">
    <location>
        <begin position="1"/>
        <end position="19"/>
    </location>
</feature>
<comment type="caution">
    <text evidence="2">The sequence shown here is derived from an EMBL/GenBank/DDBJ whole genome shotgun (WGS) entry which is preliminary data.</text>
</comment>
<dbReference type="Pfam" id="PF13149">
    <property type="entry name" value="Mfa_like_1"/>
    <property type="match status" value="1"/>
</dbReference>
<dbReference type="EMBL" id="DXBX01000026">
    <property type="protein sequence ID" value="HIZ32552.1"/>
    <property type="molecule type" value="Genomic_DNA"/>
</dbReference>
<organism evidence="2 3">
    <name type="scientific">Candidatus Bacteroides merdigallinarum</name>
    <dbReference type="NCBI Taxonomy" id="2838473"/>
    <lineage>
        <taxon>Bacteria</taxon>
        <taxon>Pseudomonadati</taxon>
        <taxon>Bacteroidota</taxon>
        <taxon>Bacteroidia</taxon>
        <taxon>Bacteroidales</taxon>
        <taxon>Bacteroidaceae</taxon>
        <taxon>Bacteroides</taxon>
    </lineage>
</organism>
<reference evidence="2" key="1">
    <citation type="journal article" date="2021" name="PeerJ">
        <title>Extensive microbial diversity within the chicken gut microbiome revealed by metagenomics and culture.</title>
        <authorList>
            <person name="Gilroy R."/>
            <person name="Ravi A."/>
            <person name="Getino M."/>
            <person name="Pursley I."/>
            <person name="Horton D.L."/>
            <person name="Alikhan N.F."/>
            <person name="Baker D."/>
            <person name="Gharbi K."/>
            <person name="Hall N."/>
            <person name="Watson M."/>
            <person name="Adriaenssens E.M."/>
            <person name="Foster-Nyarko E."/>
            <person name="Jarju S."/>
            <person name="Secka A."/>
            <person name="Antonio M."/>
            <person name="Oren A."/>
            <person name="Chaudhuri R.R."/>
            <person name="La Ragione R."/>
            <person name="Hildebrand F."/>
            <person name="Pallen M.J."/>
        </authorList>
    </citation>
    <scope>NUCLEOTIDE SEQUENCE</scope>
    <source>
        <strain evidence="2">ChiHjej9B8-1298</strain>
    </source>
</reference>
<evidence type="ECO:0000313" key="3">
    <source>
        <dbReference type="Proteomes" id="UP000824028"/>
    </source>
</evidence>
<proteinExistence type="predicted"/>
<accession>A0A9D2E829</accession>
<dbReference type="Gene3D" id="2.60.40.2620">
    <property type="entry name" value="Fimbrillin-like"/>
    <property type="match status" value="1"/>
</dbReference>
<gene>
    <name evidence="2" type="ORF">H9814_03250</name>
</gene>